<dbReference type="EMBL" id="OU503036">
    <property type="protein sequence ID" value="CAI9753001.1"/>
    <property type="molecule type" value="Genomic_DNA"/>
</dbReference>
<evidence type="ECO:0000256" key="5">
    <source>
        <dbReference type="ARBA" id="ARBA00022824"/>
    </source>
</evidence>
<evidence type="ECO:0000259" key="9">
    <source>
        <dbReference type="Pfam" id="PF03345"/>
    </source>
</evidence>
<comment type="subunit">
    <text evidence="8">Component of the oligosaccharyltransferase (OST) complex.</text>
</comment>
<accession>A0AAD1YKH9</accession>
<reference evidence="11" key="1">
    <citation type="submission" date="2023-05" db="EMBL/GenBank/DDBJ databases">
        <authorList>
            <person name="Huff M."/>
        </authorList>
    </citation>
    <scope>NUCLEOTIDE SEQUENCE</scope>
</reference>
<feature type="transmembrane region" description="Helical" evidence="8">
    <location>
        <begin position="403"/>
        <end position="425"/>
    </location>
</feature>
<dbReference type="InterPro" id="IPR005013">
    <property type="entry name" value="DDOST_48_kDa_subunit"/>
</dbReference>
<name>A0AAD1YKH9_9LAMI</name>
<evidence type="ECO:0000259" key="10">
    <source>
        <dbReference type="Pfam" id="PF23358"/>
    </source>
</evidence>
<evidence type="ECO:0000256" key="2">
    <source>
        <dbReference type="ARBA" id="ARBA00004922"/>
    </source>
</evidence>
<keyword evidence="8" id="KW-0732">Signal</keyword>
<evidence type="ECO:0000256" key="6">
    <source>
        <dbReference type="ARBA" id="ARBA00022989"/>
    </source>
</evidence>
<keyword evidence="5 8" id="KW-0256">Endoplasmic reticulum</keyword>
<protein>
    <recommendedName>
        <fullName evidence="8">Dolichyl-diphosphooligosaccharide--protein glycosyltransferase 48 kDa subunit</fullName>
        <shortName evidence="8">Oligosaccharyl transferase 48 kDa subunit</shortName>
    </recommendedName>
</protein>
<dbReference type="GO" id="GO:0018279">
    <property type="term" value="P:protein N-linked glycosylation via asparagine"/>
    <property type="evidence" value="ECO:0007669"/>
    <property type="project" value="UniProtKB-UniRule"/>
</dbReference>
<dbReference type="PANTHER" id="PTHR10830">
    <property type="entry name" value="DOLICHYL-DIPHOSPHOOLIGOSACCHARIDE--PROTEIN GLYCOSYLTRANSFERASE 48 KDA SUBUNIT"/>
    <property type="match status" value="1"/>
</dbReference>
<organism evidence="11 12">
    <name type="scientific">Fraxinus pennsylvanica</name>
    <dbReference type="NCBI Taxonomy" id="56036"/>
    <lineage>
        <taxon>Eukaryota</taxon>
        <taxon>Viridiplantae</taxon>
        <taxon>Streptophyta</taxon>
        <taxon>Embryophyta</taxon>
        <taxon>Tracheophyta</taxon>
        <taxon>Spermatophyta</taxon>
        <taxon>Magnoliopsida</taxon>
        <taxon>eudicotyledons</taxon>
        <taxon>Gunneridae</taxon>
        <taxon>Pentapetalae</taxon>
        <taxon>asterids</taxon>
        <taxon>lamiids</taxon>
        <taxon>Lamiales</taxon>
        <taxon>Oleaceae</taxon>
        <taxon>Oleeae</taxon>
        <taxon>Fraxinus</taxon>
    </lineage>
</organism>
<feature type="signal peptide" evidence="8">
    <location>
        <begin position="1"/>
        <end position="26"/>
    </location>
</feature>
<gene>
    <name evidence="11" type="ORF">FPE_LOCUS432</name>
</gene>
<keyword evidence="7 8" id="KW-0472">Membrane</keyword>
<evidence type="ECO:0000256" key="7">
    <source>
        <dbReference type="ARBA" id="ARBA00023136"/>
    </source>
</evidence>
<dbReference type="GO" id="GO:0008250">
    <property type="term" value="C:oligosaccharyltransferase complex"/>
    <property type="evidence" value="ECO:0007669"/>
    <property type="project" value="TreeGrafter"/>
</dbReference>
<dbReference type="PANTHER" id="PTHR10830:SF0">
    <property type="entry name" value="DOLICHYL-DIPHOSPHOOLIGOSACCHARIDE--PROTEIN GLYCOSYLTRANSFERASE 48 KDA SUBUNIT"/>
    <property type="match status" value="1"/>
</dbReference>
<dbReference type="Proteomes" id="UP000834106">
    <property type="component" value="Chromosome 1"/>
</dbReference>
<comment type="function">
    <text evidence="8">Subunit of the oligosaccharyl transferase (OST) complex that catalyzes the initial transfer of a defined glycan (Glc(3)Man(9)GlcNAc(2) in eukaryotes) from the lipid carrier dolichol-pyrophosphate to an asparagine residue within an Asn-X-Ser/Thr consensus motif in nascent polypeptide chains, the first step in protein N-glycosylation. N-glycosylation occurs cotranslationally and the complex associates with the Sec61 complex at the channel-forming translocon complex that mediates protein translocation across the endoplasmic reticulum (ER).</text>
</comment>
<comment type="subcellular location">
    <subcellularLocation>
        <location evidence="8">Endoplasmic reticulum membrane</location>
        <topology evidence="8">Single-pass type I membrane protein</topology>
    </subcellularLocation>
    <subcellularLocation>
        <location evidence="1">Membrane</location>
        <topology evidence="1">Single-pass type I membrane protein</topology>
    </subcellularLocation>
</comment>
<dbReference type="AlphaFoldDB" id="A0AAD1YKH9"/>
<evidence type="ECO:0000256" key="1">
    <source>
        <dbReference type="ARBA" id="ARBA00004479"/>
    </source>
</evidence>
<sequence>MAGGKFPTISLLILNLLSFSPLLTVSFSPDYPTDRRILVLLDDLALKSSHSIFFTSLESRGFDLDFKLADDPSIAVKRYGQYLYDGLILFSPSTDRFGGSLDLEGVLDFVDSGHDLMLAADVSASDLIRSVAAECGVDFDEDPSAMVIDHTGYAVSQIEGDHTLIAADDFVPSDVILGSTKIEAPVLFKGTGHSLNPGNSLALKVLSASSSAYSANPASKLSNPPSLTGTAISLVSVVQARNNARIVISGSLDLFSNRYEKSGNEQFVTELSKWVFHARGHLKAVNLKHNKVGGTEEPSMYRINDDLEFSVEIFEWTGSSWVPYVADDVQVQFYMMSPYVLKTLSTNQKGLYHTSFEVPDVYGVFQFKVEYQRLGYTSLSLSKQIPVRPFRHNEYERFITTAFPYYGASFSMMAGFFIFSIVYLYSK</sequence>
<dbReference type="InterPro" id="IPR055459">
    <property type="entry name" value="OST48_MD"/>
</dbReference>
<evidence type="ECO:0000256" key="3">
    <source>
        <dbReference type="ARBA" id="ARBA00008743"/>
    </source>
</evidence>
<evidence type="ECO:0000313" key="12">
    <source>
        <dbReference type="Proteomes" id="UP000834106"/>
    </source>
</evidence>
<feature type="domain" description="OST48 middle" evidence="10">
    <location>
        <begin position="289"/>
        <end position="427"/>
    </location>
</feature>
<evidence type="ECO:0000256" key="4">
    <source>
        <dbReference type="ARBA" id="ARBA00022692"/>
    </source>
</evidence>
<keyword evidence="4 8" id="KW-0812">Transmembrane</keyword>
<proteinExistence type="inferred from homology"/>
<dbReference type="Pfam" id="PF03345">
    <property type="entry name" value="OST48_N"/>
    <property type="match status" value="1"/>
</dbReference>
<keyword evidence="12" id="KW-1185">Reference proteome</keyword>
<comment type="pathway">
    <text evidence="2 8">Protein modification; protein glycosylation.</text>
</comment>
<evidence type="ECO:0000256" key="8">
    <source>
        <dbReference type="RuleBase" id="RU361142"/>
    </source>
</evidence>
<dbReference type="InterPro" id="IPR055457">
    <property type="entry name" value="OST48_N"/>
</dbReference>
<dbReference type="Pfam" id="PF23358">
    <property type="entry name" value="OST48_MD"/>
    <property type="match status" value="1"/>
</dbReference>
<feature type="domain" description="OST48 N-terminal" evidence="9">
    <location>
        <begin position="36"/>
        <end position="275"/>
    </location>
</feature>
<keyword evidence="6 8" id="KW-1133">Transmembrane helix</keyword>
<feature type="chain" id="PRO_5041775010" description="Dolichyl-diphosphooligosaccharide--protein glycosyltransferase 48 kDa subunit" evidence="8">
    <location>
        <begin position="27"/>
        <end position="427"/>
    </location>
</feature>
<evidence type="ECO:0000313" key="11">
    <source>
        <dbReference type="EMBL" id="CAI9753001.1"/>
    </source>
</evidence>
<comment type="similarity">
    <text evidence="3 8">Belongs to the DDOST 48 kDa subunit family.</text>
</comment>